<dbReference type="InterPro" id="IPR000914">
    <property type="entry name" value="SBP_5_dom"/>
</dbReference>
<evidence type="ECO:0000256" key="4">
    <source>
        <dbReference type="SAM" id="MobiDB-lite"/>
    </source>
</evidence>
<feature type="compositionally biased region" description="Polar residues" evidence="4">
    <location>
        <begin position="38"/>
        <end position="47"/>
    </location>
</feature>
<accession>A0ABS4JPP3</accession>
<comment type="similarity">
    <text evidence="1">Belongs to the bacterial solute-binding protein 5 family.</text>
</comment>
<dbReference type="Gene3D" id="3.40.190.10">
    <property type="entry name" value="Periplasmic binding protein-like II"/>
    <property type="match status" value="1"/>
</dbReference>
<evidence type="ECO:0000313" key="7">
    <source>
        <dbReference type="EMBL" id="MBP2017516.1"/>
    </source>
</evidence>
<dbReference type="RefSeq" id="WP_209465658.1">
    <property type="nucleotide sequence ID" value="NZ_JAGGLG010000005.1"/>
</dbReference>
<feature type="compositionally biased region" description="Low complexity" evidence="4">
    <location>
        <begin position="22"/>
        <end position="37"/>
    </location>
</feature>
<keyword evidence="8" id="KW-1185">Reference proteome</keyword>
<reference evidence="7 8" key="1">
    <citation type="submission" date="2021-03" db="EMBL/GenBank/DDBJ databases">
        <title>Genomic Encyclopedia of Type Strains, Phase IV (KMG-IV): sequencing the most valuable type-strain genomes for metagenomic binning, comparative biology and taxonomic classification.</title>
        <authorList>
            <person name="Goeker M."/>
        </authorList>
    </citation>
    <scope>NUCLEOTIDE SEQUENCE [LARGE SCALE GENOMIC DNA]</scope>
    <source>
        <strain evidence="7 8">DSM 27138</strain>
    </source>
</reference>
<dbReference type="PANTHER" id="PTHR30290">
    <property type="entry name" value="PERIPLASMIC BINDING COMPONENT OF ABC TRANSPORTER"/>
    <property type="match status" value="1"/>
</dbReference>
<dbReference type="InterPro" id="IPR039424">
    <property type="entry name" value="SBP_5"/>
</dbReference>
<protein>
    <submittedName>
        <fullName evidence="7">Peptide/nickel transport system substrate-binding protein</fullName>
    </submittedName>
</protein>
<feature type="region of interest" description="Disordered" evidence="4">
    <location>
        <begin position="22"/>
        <end position="52"/>
    </location>
</feature>
<proteinExistence type="inferred from homology"/>
<feature type="chain" id="PRO_5047290585" evidence="5">
    <location>
        <begin position="19"/>
        <end position="628"/>
    </location>
</feature>
<dbReference type="CDD" id="cd08509">
    <property type="entry name" value="PBP2_TmCBP_oligosaccharides_like"/>
    <property type="match status" value="1"/>
</dbReference>
<dbReference type="SUPFAM" id="SSF53850">
    <property type="entry name" value="Periplasmic binding protein-like II"/>
    <property type="match status" value="1"/>
</dbReference>
<organism evidence="7 8">
    <name type="scientific">Symbiobacterium terraclitae</name>
    <dbReference type="NCBI Taxonomy" id="557451"/>
    <lineage>
        <taxon>Bacteria</taxon>
        <taxon>Bacillati</taxon>
        <taxon>Bacillota</taxon>
        <taxon>Clostridia</taxon>
        <taxon>Eubacteriales</taxon>
        <taxon>Symbiobacteriaceae</taxon>
        <taxon>Symbiobacterium</taxon>
    </lineage>
</organism>
<keyword evidence="3 5" id="KW-0732">Signal</keyword>
<dbReference type="PANTHER" id="PTHR30290:SF9">
    <property type="entry name" value="OLIGOPEPTIDE-BINDING PROTEIN APPA"/>
    <property type="match status" value="1"/>
</dbReference>
<name>A0ABS4JPP3_9FIRM</name>
<feature type="signal peptide" evidence="5">
    <location>
        <begin position="1"/>
        <end position="18"/>
    </location>
</feature>
<evidence type="ECO:0000313" key="8">
    <source>
        <dbReference type="Proteomes" id="UP001519289"/>
    </source>
</evidence>
<evidence type="ECO:0000259" key="6">
    <source>
        <dbReference type="Pfam" id="PF00496"/>
    </source>
</evidence>
<comment type="caution">
    <text evidence="7">The sequence shown here is derived from an EMBL/GenBank/DDBJ whole genome shotgun (WGS) entry which is preliminary data.</text>
</comment>
<sequence>MKRIAAALLILSMLLVTACSGQKQTPPQQTPGQNQTQEPSPGTTKPNTLKLTGDVDTTKTLTTFVNIEPPPAFHGNPYDDVAGLNWSVQPLLFVPLADYSPLPNREFRPAALESFKAEGNTLTMKLRSDLKWSDGSPLTVDDVMTMFYLGAAKTTIWQVAESIEKVDDSTIVVKFVNESPLNLNLVLPSFIMTPQKHYGELAADLKTYIEQYRVFDEATGRYKFDPAGQAMIDDINKRLSEYKPDPLKDVLFSGPYILTGVTSAEAVFEANPHYYMDVQIPKVRALRSAGGESFATAVLQEAFTVENGGLSPEMTKQVEQKFKNTLRTIYVPEFSQIGYLFNYQMYPFDNPVVRKAFAYLLDRETLITLAEPGSFISDPHASGMLPSLIPAYTNAGFVDTLPDYSYNPAKAEELLTSIGWKKVNGKWANEKGEVVKIEISTIGSWPSLMYPSEAYATMLKEQGFEVEFKPMEFAAMVDYMNKAQHQIACYFVPSMSTYAHPWEVYNAAYLGAYATRMNMPQLEPGQDRILVAPSTGKEYNVTKILADLYEATDEAEIKQLTQELMTLTSDLVPFVGLIEKTAPFRIYDTKLSLAEGELGVPQNSFFWYGNLNTMLAKQLRAGELYFVK</sequence>
<feature type="domain" description="Solute-binding protein family 5" evidence="6">
    <location>
        <begin position="107"/>
        <end position="505"/>
    </location>
</feature>
<dbReference type="Pfam" id="PF00496">
    <property type="entry name" value="SBP_bac_5"/>
    <property type="match status" value="1"/>
</dbReference>
<dbReference type="EMBL" id="JAGGLG010000005">
    <property type="protein sequence ID" value="MBP2017516.1"/>
    <property type="molecule type" value="Genomic_DNA"/>
</dbReference>
<evidence type="ECO:0000256" key="5">
    <source>
        <dbReference type="SAM" id="SignalP"/>
    </source>
</evidence>
<gene>
    <name evidence="7" type="ORF">J2Z79_000899</name>
</gene>
<dbReference type="Proteomes" id="UP001519289">
    <property type="component" value="Unassembled WGS sequence"/>
</dbReference>
<dbReference type="PROSITE" id="PS51257">
    <property type="entry name" value="PROKAR_LIPOPROTEIN"/>
    <property type="match status" value="1"/>
</dbReference>
<keyword evidence="2" id="KW-0813">Transport</keyword>
<dbReference type="Gene3D" id="3.10.105.10">
    <property type="entry name" value="Dipeptide-binding Protein, Domain 3"/>
    <property type="match status" value="1"/>
</dbReference>
<evidence type="ECO:0000256" key="3">
    <source>
        <dbReference type="ARBA" id="ARBA00022729"/>
    </source>
</evidence>
<evidence type="ECO:0000256" key="1">
    <source>
        <dbReference type="ARBA" id="ARBA00005695"/>
    </source>
</evidence>
<evidence type="ECO:0000256" key="2">
    <source>
        <dbReference type="ARBA" id="ARBA00022448"/>
    </source>
</evidence>